<evidence type="ECO:0000313" key="2">
    <source>
        <dbReference type="EMBL" id="CAE7547766.1"/>
    </source>
</evidence>
<dbReference type="EMBL" id="CAJNIZ010033780">
    <property type="protein sequence ID" value="CAE7547766.1"/>
    <property type="molecule type" value="Genomic_DNA"/>
</dbReference>
<dbReference type="InterPro" id="IPR010869">
    <property type="entry name" value="DUF1501"/>
</dbReference>
<organism evidence="2 3">
    <name type="scientific">Symbiodinium pilosum</name>
    <name type="common">Dinoflagellate</name>
    <dbReference type="NCBI Taxonomy" id="2952"/>
    <lineage>
        <taxon>Eukaryota</taxon>
        <taxon>Sar</taxon>
        <taxon>Alveolata</taxon>
        <taxon>Dinophyceae</taxon>
        <taxon>Suessiales</taxon>
        <taxon>Symbiodiniaceae</taxon>
        <taxon>Symbiodinium</taxon>
    </lineage>
</organism>
<dbReference type="OrthoDB" id="411021at2759"/>
<name>A0A812TXU1_SYMPI</name>
<sequence>MLNPGIYVLGLSETSGSFTPVRSGVVVLSQPPVPCNFGEFIKVNNLAYRYDSRLKLVDVQSGSQETCVAVPKTWLNVDQCTVQVSGLQASVGPCGTLSRHADALGQKQGEYRDIFVSCASVAANSVVSVSGVAFGHVITHDAKVYVHEGSVYDFSSWVTEHPGGAGKITKWTSSGYELVYPASHAMSRFETALADKKLQYALWMSLTWMVVPVSAAFKSFVLGGNAWGGDQISEPSYDTPVRACPSPGEVANEPELGNNIPFFMYFESFATAEADFDFDHPSKNFDSRMWVNYYDILARGAFGNYFDLLREVTLSPLMGEYLSFFRNTAFDHDQNYPDENYAREVMQLFTVGTVKLNPDGSEVLVGGNPVPTYDNEDIMTFASVLTGFDRQLTRSNQEVVKGNVIDPMQMKAEWHDAYPKMDLEDNYLGDGYPLCEDLPQGAFLSKGARFEFFGSQYGFNDALTLHSSSPLYTALCAPDASSNCSFQASVILSQDLSCHGDECDATLPAIVKVGAAYYEFVPPACVHLYFFNGKIATDGGSKRDWASKIVCTNPGTFAGGSYCCDGCSNNRPPSWVPDKFCENRSSSTFSSSCINTNNWVNNKYCELRCFQEGLGYGRDCTSGDYREAHKCGFYQEKVPYSRAVNHCSSLGMQICDRETSLTTCGYNDDDGRIWTQVNCSINVSVDDTGKVTSQKDEDTKMNKIRVSWTNGLSPDVSACPADCSTGDNSCICPISVEFQTAFDRVPSVQELQQLKIGAFAPSGACASCGDVKAYYTGAIDEATIFEHQGKYYKNVRSHVHVAGKSFRNPPLFGLKEIPSTRSAMWEVESMLEHLVHHQNTAPFIALRLIQRLVSSNPSPGYLTAAFRTGAYGGETFSGKHGDLAAAVTAVLLHPEAQSSIETRGAMREPLVKLVHFLRAAEFVDANGREIMFQELQDLLGQAPFMSPSVFNFYRPDFQPSGMPDGLVAPEAQIFEGATVVNFLNGILSLIKNAGVTACDGGLGLETQNCSQNSFTKNWGSSPSEIVEEVNLLLTGGRLTNHSQEIVQAAYENEGIQAMQEAVVLAPEFNALGDPKPQGPRSSDSTAASPHTPASYKALINMYLGGGADTFNLVVPIDCALHTEYQTVRKTAAMQSANLLEVSTSGQSCSKFGIHYKLPFLHTLYQEGRAAFVSNIGSLVEPMDKNDYFKGSKTTCTGLFSHSDQVEAAQTLKCQVRGSGPKGVGGRMADSLSQSQKLSTMSFSLQGRQTWSQGVYTSQVGVPLTGEVPTLLNYTGKRQLLQDLTQQELGNIYCEEYAKSAGALVDKNQELFDQLANVTLMTTWDIPTGTAGNLMKTLQAVAKLIVTRNERQVERDFFYVELRGFDTHNELHEVMDENFDYLNIALEAFVAELKAQGLFDAVTMVSSSDFGRTLTSNGKGTDHGWAGNHFVLGGAIRGGKVFNDYPESLLEGNNQDVGRGRLIPKYPWESILLPVSEWMGVSAADHSTIFPNLANFNSSYILSTSTLFD</sequence>
<evidence type="ECO:0000313" key="3">
    <source>
        <dbReference type="Proteomes" id="UP000649617"/>
    </source>
</evidence>
<dbReference type="Proteomes" id="UP000649617">
    <property type="component" value="Unassembled WGS sequence"/>
</dbReference>
<comment type="caution">
    <text evidence="2">The sequence shown here is derived from an EMBL/GenBank/DDBJ whole genome shotgun (WGS) entry which is preliminary data.</text>
</comment>
<dbReference type="Pfam" id="PF07394">
    <property type="entry name" value="DUF1501"/>
    <property type="match status" value="1"/>
</dbReference>
<gene>
    <name evidence="2" type="ORF">SPIL2461_LOCUS14537</name>
</gene>
<accession>A0A812TXU1</accession>
<keyword evidence="3" id="KW-1185">Reference proteome</keyword>
<dbReference type="SUPFAM" id="SSF55856">
    <property type="entry name" value="Cytochrome b5-like heme/steroid binding domain"/>
    <property type="match status" value="1"/>
</dbReference>
<dbReference type="PANTHER" id="PTHR43737:SF1">
    <property type="entry name" value="DUF1501 DOMAIN-CONTAINING PROTEIN"/>
    <property type="match status" value="1"/>
</dbReference>
<evidence type="ECO:0008006" key="4">
    <source>
        <dbReference type="Google" id="ProtNLM"/>
    </source>
</evidence>
<evidence type="ECO:0000256" key="1">
    <source>
        <dbReference type="SAM" id="MobiDB-lite"/>
    </source>
</evidence>
<dbReference type="PANTHER" id="PTHR43737">
    <property type="entry name" value="BLL7424 PROTEIN"/>
    <property type="match status" value="1"/>
</dbReference>
<reference evidence="2" key="1">
    <citation type="submission" date="2021-02" db="EMBL/GenBank/DDBJ databases">
        <authorList>
            <person name="Dougan E. K."/>
            <person name="Rhodes N."/>
            <person name="Thang M."/>
            <person name="Chan C."/>
        </authorList>
    </citation>
    <scope>NUCLEOTIDE SEQUENCE</scope>
</reference>
<feature type="compositionally biased region" description="Polar residues" evidence="1">
    <location>
        <begin position="1079"/>
        <end position="1088"/>
    </location>
</feature>
<dbReference type="InterPro" id="IPR014917">
    <property type="entry name" value="DUF1800"/>
</dbReference>
<feature type="region of interest" description="Disordered" evidence="1">
    <location>
        <begin position="1069"/>
        <end position="1089"/>
    </location>
</feature>
<dbReference type="Pfam" id="PF08811">
    <property type="entry name" value="DUF1800"/>
    <property type="match status" value="2"/>
</dbReference>
<dbReference type="InterPro" id="IPR036400">
    <property type="entry name" value="Cyt_B5-like_heme/steroid_sf"/>
</dbReference>
<proteinExistence type="predicted"/>
<protein>
    <recommendedName>
        <fullName evidence="4">DUF1501 domain-containing protein</fullName>
    </recommendedName>
</protein>